<dbReference type="AlphaFoldDB" id="A0A1H9MLB4"/>
<organism evidence="4 5">
    <name type="scientific">Neolewinella agarilytica</name>
    <dbReference type="NCBI Taxonomy" id="478744"/>
    <lineage>
        <taxon>Bacteria</taxon>
        <taxon>Pseudomonadati</taxon>
        <taxon>Bacteroidota</taxon>
        <taxon>Saprospiria</taxon>
        <taxon>Saprospirales</taxon>
        <taxon>Lewinellaceae</taxon>
        <taxon>Neolewinella</taxon>
    </lineage>
</organism>
<dbReference type="Gene3D" id="3.40.50.1820">
    <property type="entry name" value="alpha/beta hydrolase"/>
    <property type="match status" value="1"/>
</dbReference>
<evidence type="ECO:0000313" key="5">
    <source>
        <dbReference type="Proteomes" id="UP000199021"/>
    </source>
</evidence>
<dbReference type="Gene3D" id="2.60.40.10">
    <property type="entry name" value="Immunoglobulins"/>
    <property type="match status" value="1"/>
</dbReference>
<dbReference type="Proteomes" id="UP000199021">
    <property type="component" value="Unassembled WGS sequence"/>
</dbReference>
<dbReference type="SUPFAM" id="SSF53474">
    <property type="entry name" value="alpha/beta-Hydrolases"/>
    <property type="match status" value="1"/>
</dbReference>
<keyword evidence="5" id="KW-1185">Reference proteome</keyword>
<dbReference type="NCBIfam" id="TIGR04183">
    <property type="entry name" value="Por_Secre_tail"/>
    <property type="match status" value="1"/>
</dbReference>
<dbReference type="InterPro" id="IPR050300">
    <property type="entry name" value="GDXG_lipolytic_enzyme"/>
</dbReference>
<name>A0A1H9MLB4_9BACT</name>
<protein>
    <submittedName>
        <fullName evidence="4">Por secretion system C-terminal sorting domain-containing protein</fullName>
    </submittedName>
</protein>
<dbReference type="EMBL" id="FOFB01000030">
    <property type="protein sequence ID" value="SER24408.1"/>
    <property type="molecule type" value="Genomic_DNA"/>
</dbReference>
<dbReference type="InParanoid" id="A0A1H9MLB4"/>
<gene>
    <name evidence="4" type="ORF">SAMN05444359_1303</name>
</gene>
<dbReference type="RefSeq" id="WP_090172368.1">
    <property type="nucleotide sequence ID" value="NZ_FOFB01000030.1"/>
</dbReference>
<dbReference type="PROSITE" id="PS50093">
    <property type="entry name" value="PKD"/>
    <property type="match status" value="1"/>
</dbReference>
<proteinExistence type="predicted"/>
<feature type="domain" description="PKD" evidence="3">
    <location>
        <begin position="362"/>
        <end position="410"/>
    </location>
</feature>
<dbReference type="Pfam" id="PF18911">
    <property type="entry name" value="PKD_4"/>
    <property type="match status" value="1"/>
</dbReference>
<accession>A0A1H9MLB4</accession>
<dbReference type="CDD" id="cd00146">
    <property type="entry name" value="PKD"/>
    <property type="match status" value="1"/>
</dbReference>
<dbReference type="InterPro" id="IPR035986">
    <property type="entry name" value="PKD_dom_sf"/>
</dbReference>
<dbReference type="InterPro" id="IPR000601">
    <property type="entry name" value="PKD_dom"/>
</dbReference>
<dbReference type="InterPro" id="IPR029058">
    <property type="entry name" value="AB_hydrolase_fold"/>
</dbReference>
<dbReference type="InterPro" id="IPR013783">
    <property type="entry name" value="Ig-like_fold"/>
</dbReference>
<reference evidence="5" key="1">
    <citation type="submission" date="2016-10" db="EMBL/GenBank/DDBJ databases">
        <authorList>
            <person name="Varghese N."/>
            <person name="Submissions S."/>
        </authorList>
    </citation>
    <scope>NUCLEOTIDE SEQUENCE [LARGE SCALE GENOMIC DNA]</scope>
    <source>
        <strain evidence="5">DSM 24740</strain>
    </source>
</reference>
<dbReference type="Pfam" id="PF18962">
    <property type="entry name" value="Por_Secre_tail"/>
    <property type="match status" value="1"/>
</dbReference>
<dbReference type="InterPro" id="IPR022409">
    <property type="entry name" value="PKD/Chitinase_dom"/>
</dbReference>
<feature type="chain" id="PRO_5011480565" evidence="2">
    <location>
        <begin position="19"/>
        <end position="584"/>
    </location>
</feature>
<dbReference type="SUPFAM" id="SSF49299">
    <property type="entry name" value="PKD domain"/>
    <property type="match status" value="1"/>
</dbReference>
<evidence type="ECO:0000259" key="3">
    <source>
        <dbReference type="PROSITE" id="PS50093"/>
    </source>
</evidence>
<evidence type="ECO:0000313" key="4">
    <source>
        <dbReference type="EMBL" id="SER24408.1"/>
    </source>
</evidence>
<keyword evidence="2" id="KW-0732">Signal</keyword>
<dbReference type="PANTHER" id="PTHR48081">
    <property type="entry name" value="AB HYDROLASE SUPERFAMILY PROTEIN C4A8.06C"/>
    <property type="match status" value="1"/>
</dbReference>
<feature type="signal peptide" evidence="2">
    <location>
        <begin position="1"/>
        <end position="18"/>
    </location>
</feature>
<keyword evidence="1" id="KW-0378">Hydrolase</keyword>
<dbReference type="OrthoDB" id="9803990at2"/>
<dbReference type="SMART" id="SM00089">
    <property type="entry name" value="PKD"/>
    <property type="match status" value="1"/>
</dbReference>
<dbReference type="InterPro" id="IPR049492">
    <property type="entry name" value="BD-FAE-like_dom"/>
</dbReference>
<evidence type="ECO:0000256" key="1">
    <source>
        <dbReference type="ARBA" id="ARBA00022801"/>
    </source>
</evidence>
<dbReference type="InterPro" id="IPR026444">
    <property type="entry name" value="Secre_tail"/>
</dbReference>
<evidence type="ECO:0000256" key="2">
    <source>
        <dbReference type="SAM" id="SignalP"/>
    </source>
</evidence>
<dbReference type="GO" id="GO:0016787">
    <property type="term" value="F:hydrolase activity"/>
    <property type="evidence" value="ECO:0007669"/>
    <property type="project" value="UniProtKB-KW"/>
</dbReference>
<dbReference type="Pfam" id="PF20434">
    <property type="entry name" value="BD-FAE"/>
    <property type="match status" value="1"/>
</dbReference>
<sequence length="584" mass="63521">MRAFLLILSLALCQSLVAQDRRYVETIFPGSTITSNVVYGQAPFLNAVYNNETNTTIRDLVMDIYEPTGDSHDQRAAIIFAHSGGFFNGNRSHDDMVALCDSFARKGYVTATIDYRKGFYFLSNAALHGTRAVYRGIQDGRTAVRYFRANAASLGIDPDHVYLAGSSAGGFIALHSIYMTETDEIPPETGAVQYTDFLTPRITPDLGPPDAGSNPGFSGTPNGVVNLWGAISAVDLVDATDDQPVFLAHGTDDGTVPFITGPPFGFGAFPDVFGSGPINDQLDANGTAPHETYFVTGGDHEFYGTNNGSWANGSGPNFHWDILLPMVTNFLWEQHKPTADFSVATNELEVTFTDASIDAENWFWDFGDGGTSTDPSPMHTFAADGDYAVKLFVSDDILSWDTLEQIVTVEKLLPLRWTTPLTAVHNGKENLLEWSVADQVDSDYFRVEHAGAGEQTFRPIGLVAASGNLAGDATFIYADENPGAGTHYYRIRQFDYDGQSSLSTVATVEVADEFSVFPNPAKENVSLNGLPEEGAGVELRDIAGRILTQRWLMNGESLNVANHPTGIYLLRVPSLEKVARLAIR</sequence>
<dbReference type="STRING" id="478744.SAMN05444359_1303"/>